<proteinExistence type="predicted"/>
<dbReference type="Proteomes" id="UP000318483">
    <property type="component" value="Chromosome"/>
</dbReference>
<keyword evidence="2" id="KW-1185">Reference proteome</keyword>
<accession>A0A5B8I6X6</accession>
<dbReference type="RefSeq" id="WP_146364754.1">
    <property type="nucleotide sequence ID" value="NZ_CP042261.1"/>
</dbReference>
<dbReference type="OrthoDB" id="7354890at2"/>
<reference evidence="1 2" key="1">
    <citation type="submission" date="2019-07" db="EMBL/GenBank/DDBJ databases">
        <title>Litoreibacter alkalisoli sp. nov., isolated from saline-alkaline soil.</title>
        <authorList>
            <person name="Wang S."/>
            <person name="Xu L."/>
            <person name="Xing Y.-T."/>
            <person name="Sun J.-Q."/>
        </authorList>
    </citation>
    <scope>NUCLEOTIDE SEQUENCE [LARGE SCALE GENOMIC DNA]</scope>
    <source>
        <strain evidence="1 2">LN3S51</strain>
    </source>
</reference>
<dbReference type="AlphaFoldDB" id="A0A5B8I6X6"/>
<gene>
    <name evidence="1" type="ORF">FPZ52_06865</name>
</gene>
<sequence>MFSDQIAILRDNGKGMHAYRKFAQTAYNAAKQNPDHAAAYMLIASAADGFLQSNERMPISVVELDEVFNVFNGFAKVLTDAFSRDDATKQIRALNSIAGSVAERGWMVA</sequence>
<dbReference type="EMBL" id="CP042261">
    <property type="protein sequence ID" value="QDY69375.1"/>
    <property type="molecule type" value="Genomic_DNA"/>
</dbReference>
<evidence type="ECO:0000313" key="1">
    <source>
        <dbReference type="EMBL" id="QDY69375.1"/>
    </source>
</evidence>
<name>A0A5B8I6X6_9RHOB</name>
<dbReference type="KEGG" id="lit:FPZ52_06865"/>
<protein>
    <submittedName>
        <fullName evidence="1">Uncharacterized protein</fullName>
    </submittedName>
</protein>
<organism evidence="1 2">
    <name type="scientific">Qingshengfaniella alkalisoli</name>
    <dbReference type="NCBI Taxonomy" id="2599296"/>
    <lineage>
        <taxon>Bacteria</taxon>
        <taxon>Pseudomonadati</taxon>
        <taxon>Pseudomonadota</taxon>
        <taxon>Alphaproteobacteria</taxon>
        <taxon>Rhodobacterales</taxon>
        <taxon>Paracoccaceae</taxon>
        <taxon>Qingshengfaniella</taxon>
    </lineage>
</organism>
<evidence type="ECO:0000313" key="2">
    <source>
        <dbReference type="Proteomes" id="UP000318483"/>
    </source>
</evidence>